<reference evidence="2" key="1">
    <citation type="journal article" date="2019" name="Environ. Microbiol.">
        <title>Fungal ecological strategies reflected in gene transcription - a case study of two litter decomposers.</title>
        <authorList>
            <person name="Barbi F."/>
            <person name="Kohler A."/>
            <person name="Barry K."/>
            <person name="Baskaran P."/>
            <person name="Daum C."/>
            <person name="Fauchery L."/>
            <person name="Ihrmark K."/>
            <person name="Kuo A."/>
            <person name="LaButti K."/>
            <person name="Lipzen A."/>
            <person name="Morin E."/>
            <person name="Grigoriev I.V."/>
            <person name="Henrissat B."/>
            <person name="Lindahl B."/>
            <person name="Martin F."/>
        </authorList>
    </citation>
    <scope>NUCLEOTIDE SEQUENCE</scope>
    <source>
        <strain evidence="2">JB14</strain>
    </source>
</reference>
<keyword evidence="3" id="KW-1185">Reference proteome</keyword>
<feature type="compositionally biased region" description="Low complexity" evidence="1">
    <location>
        <begin position="224"/>
        <end position="239"/>
    </location>
</feature>
<evidence type="ECO:0000313" key="2">
    <source>
        <dbReference type="EMBL" id="KAE9406895.1"/>
    </source>
</evidence>
<evidence type="ECO:0000313" key="3">
    <source>
        <dbReference type="Proteomes" id="UP000799118"/>
    </source>
</evidence>
<feature type="compositionally biased region" description="Basic residues" evidence="1">
    <location>
        <begin position="42"/>
        <end position="53"/>
    </location>
</feature>
<feature type="compositionally biased region" description="Low complexity" evidence="1">
    <location>
        <begin position="325"/>
        <end position="350"/>
    </location>
</feature>
<gene>
    <name evidence="2" type="ORF">BT96DRAFT_191927</name>
</gene>
<feature type="compositionally biased region" description="Basic and acidic residues" evidence="1">
    <location>
        <begin position="1"/>
        <end position="24"/>
    </location>
</feature>
<feature type="compositionally biased region" description="Polar residues" evidence="1">
    <location>
        <begin position="240"/>
        <end position="251"/>
    </location>
</feature>
<proteinExistence type="predicted"/>
<feature type="compositionally biased region" description="Basic residues" evidence="1">
    <location>
        <begin position="74"/>
        <end position="84"/>
    </location>
</feature>
<dbReference type="AlphaFoldDB" id="A0A6A4IDQ9"/>
<dbReference type="OrthoDB" id="2690066at2759"/>
<feature type="compositionally biased region" description="Polar residues" evidence="1">
    <location>
        <begin position="304"/>
        <end position="313"/>
    </location>
</feature>
<accession>A0A6A4IDQ9</accession>
<protein>
    <submittedName>
        <fullName evidence="2">Uncharacterized protein</fullName>
    </submittedName>
</protein>
<dbReference type="Proteomes" id="UP000799118">
    <property type="component" value="Unassembled WGS sequence"/>
</dbReference>
<evidence type="ECO:0000256" key="1">
    <source>
        <dbReference type="SAM" id="MobiDB-lite"/>
    </source>
</evidence>
<name>A0A6A4IDQ9_9AGAR</name>
<feature type="region of interest" description="Disordered" evidence="1">
    <location>
        <begin position="224"/>
        <end position="447"/>
    </location>
</feature>
<feature type="compositionally biased region" description="Basic and acidic residues" evidence="1">
    <location>
        <begin position="291"/>
        <end position="303"/>
    </location>
</feature>
<feature type="region of interest" description="Disordered" evidence="1">
    <location>
        <begin position="199"/>
        <end position="218"/>
    </location>
</feature>
<sequence>MVEKEKRRKKNDNGSDVKDAERDAGYATGYETDGASTSAKSSRAKLKKKKLRKANGDGYETDDGYMSTSTKSPPLRKSKSKSRFFKLGNRSKPSMDEDETVQSPVESPPPVPTPAFRLPIAARFATTLNLDMGNAVLEPPIGPLGLTTTTNSVTAGSVSASFSRSLMAPSEDAESSIGVSEPSIMSATTSSKRGIIRFASDSSDNHGTTGSSNGHSLLSRFTTASSSSASTTGSKTSPTLKSINISYPLTRSPSPPSPPLFAQPIAMPASPTKSNTKRAPRPLLLHSTPSDQEKFGSRSRNDSPSEWTPSPASSPFVVVTPNLGSSDSSPSTSARPGLTSAASSSTKTATRLYIPSPRLGRSRDPSPAGSMRNIVPSTEFVVPSPSNEVFMPPSSLGHYDLPPPSPPPTVPLPEVPTAAEQQHRRGQFSAQQHSHLDIDRSASPPWV</sequence>
<feature type="compositionally biased region" description="Pro residues" evidence="1">
    <location>
        <begin position="401"/>
        <end position="414"/>
    </location>
</feature>
<feature type="region of interest" description="Disordered" evidence="1">
    <location>
        <begin position="1"/>
        <end position="114"/>
    </location>
</feature>
<organism evidence="2 3">
    <name type="scientific">Gymnopus androsaceus JB14</name>
    <dbReference type="NCBI Taxonomy" id="1447944"/>
    <lineage>
        <taxon>Eukaryota</taxon>
        <taxon>Fungi</taxon>
        <taxon>Dikarya</taxon>
        <taxon>Basidiomycota</taxon>
        <taxon>Agaricomycotina</taxon>
        <taxon>Agaricomycetes</taxon>
        <taxon>Agaricomycetidae</taxon>
        <taxon>Agaricales</taxon>
        <taxon>Marasmiineae</taxon>
        <taxon>Omphalotaceae</taxon>
        <taxon>Gymnopus</taxon>
    </lineage>
</organism>
<dbReference type="EMBL" id="ML769399">
    <property type="protein sequence ID" value="KAE9406895.1"/>
    <property type="molecule type" value="Genomic_DNA"/>
</dbReference>
<feature type="compositionally biased region" description="Polar residues" evidence="1">
    <location>
        <begin position="200"/>
        <end position="215"/>
    </location>
</feature>